<gene>
    <name evidence="3" type="primary">flgL</name>
    <name evidence="2" type="ORF">HHJ67_05880</name>
    <name evidence="3" type="ORF">NCTC11820_01737</name>
</gene>
<dbReference type="GO" id="GO:0009288">
    <property type="term" value="C:bacterial-type flagellum"/>
    <property type="evidence" value="ECO:0007669"/>
    <property type="project" value="InterPro"/>
</dbReference>
<dbReference type="AlphaFoldDB" id="A0A2X2YPQ8"/>
<name>A0A2X2YPQ8_9ACTO</name>
<proteinExistence type="predicted"/>
<dbReference type="EMBL" id="JABCUI010000002">
    <property type="protein sequence ID" value="NMW87281.1"/>
    <property type="molecule type" value="Genomic_DNA"/>
</dbReference>
<reference evidence="2 5" key="2">
    <citation type="submission" date="2020-04" db="EMBL/GenBank/DDBJ databases">
        <title>Antimicrobial susceptibility and clonality of vaginal-derived multi-drug resistant Mobiluncus isolates in China.</title>
        <authorList>
            <person name="Zhang X."/>
        </authorList>
    </citation>
    <scope>NUCLEOTIDE SEQUENCE [LARGE SCALE GENOMIC DNA]</scope>
    <source>
        <strain evidence="2 5">19</strain>
    </source>
</reference>
<evidence type="ECO:0000313" key="3">
    <source>
        <dbReference type="EMBL" id="SQB65667.1"/>
    </source>
</evidence>
<feature type="domain" description="Flagellin N-terminal" evidence="1">
    <location>
        <begin position="7"/>
        <end position="140"/>
    </location>
</feature>
<dbReference type="OMA" id="MRVTQGM"/>
<evidence type="ECO:0000259" key="1">
    <source>
        <dbReference type="Pfam" id="PF00669"/>
    </source>
</evidence>
<protein>
    <submittedName>
        <fullName evidence="2">Flagellar hook-associated protein 3</fullName>
    </submittedName>
    <submittedName>
        <fullName evidence="3">Hook-filament junction protein</fullName>
    </submittedName>
</protein>
<evidence type="ECO:0000313" key="5">
    <source>
        <dbReference type="Proteomes" id="UP000553981"/>
    </source>
</evidence>
<dbReference type="EMBL" id="UASJ01000001">
    <property type="protein sequence ID" value="SQB65667.1"/>
    <property type="molecule type" value="Genomic_DNA"/>
</dbReference>
<keyword evidence="2" id="KW-0966">Cell projection</keyword>
<dbReference type="Pfam" id="PF00669">
    <property type="entry name" value="Flagellin_N"/>
    <property type="match status" value="1"/>
</dbReference>
<dbReference type="InterPro" id="IPR001492">
    <property type="entry name" value="Flagellin"/>
</dbReference>
<keyword evidence="2" id="KW-0282">Flagellum</keyword>
<evidence type="ECO:0000313" key="2">
    <source>
        <dbReference type="EMBL" id="NMW87281.1"/>
    </source>
</evidence>
<reference evidence="3 4" key="1">
    <citation type="submission" date="2018-06" db="EMBL/GenBank/DDBJ databases">
        <authorList>
            <consortium name="Pathogen Informatics"/>
            <person name="Doyle S."/>
        </authorList>
    </citation>
    <scope>NUCLEOTIDE SEQUENCE [LARGE SCALE GENOMIC DNA]</scope>
    <source>
        <strain evidence="3 4">NCTC11820</strain>
    </source>
</reference>
<accession>A0A2X2YPQ8</accession>
<dbReference type="SUPFAM" id="SSF64518">
    <property type="entry name" value="Phase 1 flagellin"/>
    <property type="match status" value="1"/>
</dbReference>
<dbReference type="GeneID" id="55564993"/>
<organism evidence="3 4">
    <name type="scientific">Mobiluncus curtisii</name>
    <dbReference type="NCBI Taxonomy" id="2051"/>
    <lineage>
        <taxon>Bacteria</taxon>
        <taxon>Bacillati</taxon>
        <taxon>Actinomycetota</taxon>
        <taxon>Actinomycetes</taxon>
        <taxon>Actinomycetales</taxon>
        <taxon>Actinomycetaceae</taxon>
        <taxon>Mobiluncus</taxon>
    </lineage>
</organism>
<dbReference type="Gene3D" id="1.20.1330.10">
    <property type="entry name" value="f41 fragment of flagellin, N-terminal domain"/>
    <property type="match status" value="1"/>
</dbReference>
<dbReference type="InterPro" id="IPR001029">
    <property type="entry name" value="Flagellin_N"/>
</dbReference>
<dbReference type="RefSeq" id="WP_004007587.1">
    <property type="nucleotide sequence ID" value="NZ_CAMYEK010000014.1"/>
</dbReference>
<sequence>MITRMTTSMMAGTTLSTIQRNFNRLADANKKLSSGKRMSFASDDPASSVSSMRLRKELAATEQYKRNISDANSWLATSDAAMQSVAERYTEARTLLINSIDGALGSQSQGALAAQLRKVAESIMSQANATYLGRTVFAGNSDKGLVFKTGSDGHDTIFLAAEKDEITAKTVDRRIDADTTVQANLDGNKLFGTGTIKWDDNDKTKLDTDNNPSVMNLLVEAAKILESPTGPSGDNRSKIESIQKELTERFAKLQEAQSAVGARHKQVLEAQENVIFDLEQVKGQISSVEDIDILSATIDMSLASMAYQSSLGSTQRVVQPTLLDYLR</sequence>
<dbReference type="PANTHER" id="PTHR42792:SF1">
    <property type="entry name" value="FLAGELLAR HOOK-ASSOCIATED PROTEIN 3"/>
    <property type="match status" value="1"/>
</dbReference>
<dbReference type="PANTHER" id="PTHR42792">
    <property type="entry name" value="FLAGELLIN"/>
    <property type="match status" value="1"/>
</dbReference>
<dbReference type="Proteomes" id="UP000250245">
    <property type="component" value="Unassembled WGS sequence"/>
</dbReference>
<dbReference type="GO" id="GO:0005198">
    <property type="term" value="F:structural molecule activity"/>
    <property type="evidence" value="ECO:0007669"/>
    <property type="project" value="InterPro"/>
</dbReference>
<dbReference type="Proteomes" id="UP000553981">
    <property type="component" value="Unassembled WGS sequence"/>
</dbReference>
<keyword evidence="2" id="KW-0969">Cilium</keyword>
<evidence type="ECO:0000313" key="4">
    <source>
        <dbReference type="Proteomes" id="UP000250245"/>
    </source>
</evidence>